<reference evidence="4" key="1">
    <citation type="submission" date="2022-07" db="EMBL/GenBank/DDBJ databases">
        <title>Genome Sequence of Physisporinus lineatus.</title>
        <authorList>
            <person name="Buettner E."/>
        </authorList>
    </citation>
    <scope>NUCLEOTIDE SEQUENCE</scope>
    <source>
        <strain evidence="4">VT162</strain>
    </source>
</reference>
<dbReference type="InterPro" id="IPR003888">
    <property type="entry name" value="FYrich_N"/>
</dbReference>
<name>A0AAD5YIT7_9APHY</name>
<feature type="compositionally biased region" description="Low complexity" evidence="3">
    <location>
        <begin position="228"/>
        <end position="246"/>
    </location>
</feature>
<evidence type="ECO:0008006" key="6">
    <source>
        <dbReference type="Google" id="ProtNLM"/>
    </source>
</evidence>
<evidence type="ECO:0000256" key="2">
    <source>
        <dbReference type="ARBA" id="ARBA00023242"/>
    </source>
</evidence>
<feature type="compositionally biased region" description="Basic residues" evidence="3">
    <location>
        <begin position="777"/>
        <end position="795"/>
    </location>
</feature>
<gene>
    <name evidence="4" type="ORF">NLI96_g89</name>
</gene>
<comment type="subcellular location">
    <subcellularLocation>
        <location evidence="1">Nucleus</location>
    </subcellularLocation>
</comment>
<dbReference type="AlphaFoldDB" id="A0AAD5YIT7"/>
<dbReference type="Pfam" id="PF05964">
    <property type="entry name" value="FYRN"/>
    <property type="match status" value="1"/>
</dbReference>
<feature type="compositionally biased region" description="Basic and acidic residues" evidence="3">
    <location>
        <begin position="186"/>
        <end position="205"/>
    </location>
</feature>
<feature type="region of interest" description="Disordered" evidence="3">
    <location>
        <begin position="173"/>
        <end position="395"/>
    </location>
</feature>
<feature type="compositionally biased region" description="Low complexity" evidence="3">
    <location>
        <begin position="277"/>
        <end position="336"/>
    </location>
</feature>
<dbReference type="EMBL" id="JANAWD010000001">
    <property type="protein sequence ID" value="KAJ3492323.1"/>
    <property type="molecule type" value="Genomic_DNA"/>
</dbReference>
<dbReference type="Pfam" id="PF05965">
    <property type="entry name" value="FYRC"/>
    <property type="match status" value="1"/>
</dbReference>
<feature type="compositionally biased region" description="Basic and acidic residues" evidence="3">
    <location>
        <begin position="739"/>
        <end position="756"/>
    </location>
</feature>
<protein>
    <recommendedName>
        <fullName evidence="6">FYR N-terminal domain-containing protein</fullName>
    </recommendedName>
</protein>
<dbReference type="PROSITE" id="PS51543">
    <property type="entry name" value="FYRC"/>
    <property type="match status" value="1"/>
</dbReference>
<evidence type="ECO:0000256" key="1">
    <source>
        <dbReference type="ARBA" id="ARBA00004123"/>
    </source>
</evidence>
<feature type="compositionally biased region" description="Low complexity" evidence="3">
    <location>
        <begin position="372"/>
        <end position="381"/>
    </location>
</feature>
<keyword evidence="2" id="KW-0539">Nucleus</keyword>
<dbReference type="Gene3D" id="3.30.160.360">
    <property type="match status" value="1"/>
</dbReference>
<sequence length="932" mass="101624">MGPPPLPAQVALSTSLSSTHKSKDSADVTEKYKKLKRKYFELEQVLLDASFPLILPLNSHSSLHQKLKETNEELRGSGERNVKWRSERRYAALSTLIASHYHITHTHFHPPSALLERIQELETNHVANPNAIIPSPPFSAYPRYLLSARNQRQFTANLDRGMIEAEQEGDVDPLLLSRHVGPQARRRQEAEIKEKQEEEAREARRVSRRPRAGQKSKEPHPNPPLAYAPPHSHPSSNLPSPSPIRSPNHERSVPSPVLVSSTGTRLRLKPPAPPSAPRESSPGPNLGAGSPSLQHQQQHGGPPQSLPQLQPLQPPQQHSPRQQAQSSHPPSQQSHHPSPPLHQQPPRQTHVDPQPSLETQEQSLPPPHPDSPQDSPQLLPLSSPPGPRERSESLSPAISQLAISPRDEVPPAPSSQSSMQGLMTLSPTSQYRQTPLDPMKAAQSQMQMTLRPQIAVGAVRPSEVQRHAKPKRLKAHTVTTKSFSIPMVPRDKQGRPSLPLNVGIMTVINLGEVCMREHFHTERYIFPVGYDVTRILDGGDGPKFQIVAADAPDKPVVAGTATGAWSVIVRAANIIRNRQHSNSVSGPDFFGLGQNTIKHLIQELPGADRLKDYVWQNFVEGGPLGGRHAAVIPALPEELDANGYPLNAAATHYYSDRGELLELDKPGELRIIQVDSEEIQQAAQAKAARAGGNSATASGSGSASTSNGSTPGANPAPTPMTTTIKPITFHQEYTMPPPGREERGNGEGKRGRERKNSRASNASSYDEHNGNGNVEVHHHHPNTRASARSHSRSQSHSHSQSPAIPHRNTSHSPLLHRAERNSQPPIPGVLPSPTQPTFTTSHQIAGPTTTRPTMTIIHTGIPYVPPPPTKINGTIRPGPNVQQPIQVMPQSPPPVPATFASIMNAYPSSPMGDGRGMQISETPVEYVYPSGR</sequence>
<feature type="region of interest" description="Disordered" evidence="3">
    <location>
        <begin position="1"/>
        <end position="26"/>
    </location>
</feature>
<feature type="region of interest" description="Disordered" evidence="3">
    <location>
        <begin position="402"/>
        <end position="421"/>
    </location>
</feature>
<dbReference type="PROSITE" id="PS51542">
    <property type="entry name" value="FYRN"/>
    <property type="match status" value="1"/>
</dbReference>
<feature type="compositionally biased region" description="Low complexity" evidence="3">
    <location>
        <begin position="683"/>
        <end position="728"/>
    </location>
</feature>
<comment type="caution">
    <text evidence="4">The sequence shown here is derived from an EMBL/GenBank/DDBJ whole genome shotgun (WGS) entry which is preliminary data.</text>
</comment>
<evidence type="ECO:0000256" key="3">
    <source>
        <dbReference type="SAM" id="MobiDB-lite"/>
    </source>
</evidence>
<dbReference type="InterPro" id="IPR003889">
    <property type="entry name" value="FYrich_C"/>
</dbReference>
<dbReference type="Proteomes" id="UP001212997">
    <property type="component" value="Unassembled WGS sequence"/>
</dbReference>
<feature type="compositionally biased region" description="Pro residues" evidence="3">
    <location>
        <begin position="824"/>
        <end position="834"/>
    </location>
</feature>
<evidence type="ECO:0000313" key="4">
    <source>
        <dbReference type="EMBL" id="KAJ3492323.1"/>
    </source>
</evidence>
<proteinExistence type="predicted"/>
<feature type="region of interest" description="Disordered" evidence="3">
    <location>
        <begin position="683"/>
        <end position="850"/>
    </location>
</feature>
<evidence type="ECO:0000313" key="5">
    <source>
        <dbReference type="Proteomes" id="UP001212997"/>
    </source>
</evidence>
<accession>A0AAD5YIT7</accession>
<organism evidence="4 5">
    <name type="scientific">Meripilus lineatus</name>
    <dbReference type="NCBI Taxonomy" id="2056292"/>
    <lineage>
        <taxon>Eukaryota</taxon>
        <taxon>Fungi</taxon>
        <taxon>Dikarya</taxon>
        <taxon>Basidiomycota</taxon>
        <taxon>Agaricomycotina</taxon>
        <taxon>Agaricomycetes</taxon>
        <taxon>Polyporales</taxon>
        <taxon>Meripilaceae</taxon>
        <taxon>Meripilus</taxon>
    </lineage>
</organism>
<dbReference type="GO" id="GO:0005634">
    <property type="term" value="C:nucleus"/>
    <property type="evidence" value="ECO:0007669"/>
    <property type="project" value="UniProtKB-SubCell"/>
</dbReference>
<dbReference type="SMART" id="SM00542">
    <property type="entry name" value="FYRC"/>
    <property type="match status" value="1"/>
</dbReference>
<keyword evidence="5" id="KW-1185">Reference proteome</keyword>